<dbReference type="Pfam" id="PF00356">
    <property type="entry name" value="LacI"/>
    <property type="match status" value="1"/>
</dbReference>
<accession>A0ABN2L917</accession>
<organism evidence="6 7">
    <name type="scientific">Leucobacter iarius</name>
    <dbReference type="NCBI Taxonomy" id="333963"/>
    <lineage>
        <taxon>Bacteria</taxon>
        <taxon>Bacillati</taxon>
        <taxon>Actinomycetota</taxon>
        <taxon>Actinomycetes</taxon>
        <taxon>Micrococcales</taxon>
        <taxon>Microbacteriaceae</taxon>
        <taxon>Leucobacter</taxon>
    </lineage>
</organism>
<evidence type="ECO:0000313" key="7">
    <source>
        <dbReference type="Proteomes" id="UP001500851"/>
    </source>
</evidence>
<feature type="compositionally biased region" description="Polar residues" evidence="4">
    <location>
        <begin position="351"/>
        <end position="362"/>
    </location>
</feature>
<dbReference type="GO" id="GO:0003677">
    <property type="term" value="F:DNA binding"/>
    <property type="evidence" value="ECO:0007669"/>
    <property type="project" value="UniProtKB-KW"/>
</dbReference>
<evidence type="ECO:0000256" key="2">
    <source>
        <dbReference type="ARBA" id="ARBA00023125"/>
    </source>
</evidence>
<dbReference type="InterPro" id="IPR028082">
    <property type="entry name" value="Peripla_BP_I"/>
</dbReference>
<evidence type="ECO:0000256" key="3">
    <source>
        <dbReference type="ARBA" id="ARBA00023163"/>
    </source>
</evidence>
<evidence type="ECO:0000259" key="5">
    <source>
        <dbReference type="PROSITE" id="PS50932"/>
    </source>
</evidence>
<dbReference type="SUPFAM" id="SSF53822">
    <property type="entry name" value="Periplasmic binding protein-like I"/>
    <property type="match status" value="1"/>
</dbReference>
<dbReference type="CDD" id="cd06267">
    <property type="entry name" value="PBP1_LacI_sugar_binding-like"/>
    <property type="match status" value="1"/>
</dbReference>
<dbReference type="InterPro" id="IPR001761">
    <property type="entry name" value="Peripla_BP/Lac1_sug-bd_dom"/>
</dbReference>
<dbReference type="RefSeq" id="WP_344028968.1">
    <property type="nucleotide sequence ID" value="NZ_BAAAOB010000001.1"/>
</dbReference>
<gene>
    <name evidence="6" type="ORF">GCM10009768_05430</name>
</gene>
<dbReference type="Gene3D" id="3.40.50.2300">
    <property type="match status" value="2"/>
</dbReference>
<keyword evidence="7" id="KW-1185">Reference proteome</keyword>
<keyword evidence="3" id="KW-0804">Transcription</keyword>
<evidence type="ECO:0000256" key="4">
    <source>
        <dbReference type="SAM" id="MobiDB-lite"/>
    </source>
</evidence>
<comment type="caution">
    <text evidence="6">The sequence shown here is derived from an EMBL/GenBank/DDBJ whole genome shotgun (WGS) entry which is preliminary data.</text>
</comment>
<dbReference type="PANTHER" id="PTHR30146:SF109">
    <property type="entry name" value="HTH-TYPE TRANSCRIPTIONAL REGULATOR GALS"/>
    <property type="match status" value="1"/>
</dbReference>
<dbReference type="InterPro" id="IPR000843">
    <property type="entry name" value="HTH_LacI"/>
</dbReference>
<keyword evidence="1" id="KW-0805">Transcription regulation</keyword>
<evidence type="ECO:0000256" key="1">
    <source>
        <dbReference type="ARBA" id="ARBA00023015"/>
    </source>
</evidence>
<feature type="domain" description="HTH lacI-type" evidence="5">
    <location>
        <begin position="6"/>
        <end position="56"/>
    </location>
</feature>
<dbReference type="InterPro" id="IPR010982">
    <property type="entry name" value="Lambda_DNA-bd_dom_sf"/>
</dbReference>
<keyword evidence="2 6" id="KW-0238">DNA-binding</keyword>
<dbReference type="CDD" id="cd01392">
    <property type="entry name" value="HTH_LacI"/>
    <property type="match status" value="1"/>
</dbReference>
<dbReference type="PANTHER" id="PTHR30146">
    <property type="entry name" value="LACI-RELATED TRANSCRIPTIONAL REPRESSOR"/>
    <property type="match status" value="1"/>
</dbReference>
<reference evidence="6 7" key="1">
    <citation type="journal article" date="2019" name="Int. J. Syst. Evol. Microbiol.">
        <title>The Global Catalogue of Microorganisms (GCM) 10K type strain sequencing project: providing services to taxonomists for standard genome sequencing and annotation.</title>
        <authorList>
            <consortium name="The Broad Institute Genomics Platform"/>
            <consortium name="The Broad Institute Genome Sequencing Center for Infectious Disease"/>
            <person name="Wu L."/>
            <person name="Ma J."/>
        </authorList>
    </citation>
    <scope>NUCLEOTIDE SEQUENCE [LARGE SCALE GENOMIC DNA]</scope>
    <source>
        <strain evidence="6 7">JCM 14736</strain>
    </source>
</reference>
<protein>
    <submittedName>
        <fullName evidence="6">LacI family DNA-binding transcriptional regulator</fullName>
    </submittedName>
</protein>
<dbReference type="PROSITE" id="PS50932">
    <property type="entry name" value="HTH_LACI_2"/>
    <property type="match status" value="1"/>
</dbReference>
<dbReference type="Pfam" id="PF00532">
    <property type="entry name" value="Peripla_BP_1"/>
    <property type="match status" value="1"/>
</dbReference>
<feature type="region of interest" description="Disordered" evidence="4">
    <location>
        <begin position="336"/>
        <end position="368"/>
    </location>
</feature>
<dbReference type="Proteomes" id="UP001500851">
    <property type="component" value="Unassembled WGS sequence"/>
</dbReference>
<dbReference type="Gene3D" id="1.10.260.40">
    <property type="entry name" value="lambda repressor-like DNA-binding domains"/>
    <property type="match status" value="1"/>
</dbReference>
<sequence length="368" mass="38886">MVGRVDVARLAGVSPAVVSYVLNDSHPVAPATRERVVAAIDELGYRPNALARSLATARTHTLGLLLPESANPYFARLSSAIEDAAFEAGFAVLLGNGVDSTARELGYVRAFLDRRVDGIIAVPGGDFAEGWRELQAAKVPAVSLDRLQAGIDLPSVVVDNAGGARAATEHLIEHGRTRIACLTGGEGLSSAQERVIGWRGALADAGLPAEDRRLAFTPFSVEAGHAATLELLERDPAIDAIFAGSDTQAVGTLRALADVGLRAGEDVAIVSFDGTPISDYTTPRLTTVVQPYAEIATEVVRMLLTLIEDPAQDRSRLHRVLPTTLLRRDTCGCGPAARSDAERVPALAGASATTTRIEQNQTEPKEFL</sequence>
<evidence type="ECO:0000313" key="6">
    <source>
        <dbReference type="EMBL" id="GAA1779477.1"/>
    </source>
</evidence>
<dbReference type="SUPFAM" id="SSF47413">
    <property type="entry name" value="lambda repressor-like DNA-binding domains"/>
    <property type="match status" value="1"/>
</dbReference>
<dbReference type="EMBL" id="BAAAOB010000001">
    <property type="protein sequence ID" value="GAA1779477.1"/>
    <property type="molecule type" value="Genomic_DNA"/>
</dbReference>
<dbReference type="SMART" id="SM00354">
    <property type="entry name" value="HTH_LACI"/>
    <property type="match status" value="1"/>
</dbReference>
<name>A0ABN2L917_9MICO</name>
<proteinExistence type="predicted"/>